<evidence type="ECO:0000256" key="4">
    <source>
        <dbReference type="ARBA" id="ARBA00022989"/>
    </source>
</evidence>
<protein>
    <submittedName>
        <fullName evidence="11">Ankyrin repeat-containing protein BDA1-like</fullName>
    </submittedName>
</protein>
<feature type="repeat" description="ANK" evidence="7">
    <location>
        <begin position="95"/>
        <end position="127"/>
    </location>
</feature>
<dbReference type="PROSITE" id="PS50088">
    <property type="entry name" value="ANK_REPEAT"/>
    <property type="match status" value="3"/>
</dbReference>
<dbReference type="PROSITE" id="PS50297">
    <property type="entry name" value="ANK_REP_REGION"/>
    <property type="match status" value="2"/>
</dbReference>
<dbReference type="Gene3D" id="1.25.40.20">
    <property type="entry name" value="Ankyrin repeat-containing domain"/>
    <property type="match status" value="2"/>
</dbReference>
<accession>A0A6P8CV97</accession>
<dbReference type="PANTHER" id="PTHR24186">
    <property type="entry name" value="PROTEIN PHOSPHATASE 1 REGULATORY SUBUNIT"/>
    <property type="match status" value="1"/>
</dbReference>
<evidence type="ECO:0000256" key="1">
    <source>
        <dbReference type="ARBA" id="ARBA00004141"/>
    </source>
</evidence>
<keyword evidence="5 7" id="KW-0040">ANK repeat</keyword>
<keyword evidence="4 8" id="KW-1133">Transmembrane helix</keyword>
<evidence type="ECO:0000256" key="8">
    <source>
        <dbReference type="SAM" id="Phobius"/>
    </source>
</evidence>
<name>A0A6P8CV97_PUNGR</name>
<proteinExistence type="predicted"/>
<evidence type="ECO:0000256" key="3">
    <source>
        <dbReference type="ARBA" id="ARBA00022737"/>
    </source>
</evidence>
<evidence type="ECO:0000313" key="11">
    <source>
        <dbReference type="RefSeq" id="XP_031383498.1"/>
    </source>
</evidence>
<evidence type="ECO:0000256" key="7">
    <source>
        <dbReference type="PROSITE-ProRule" id="PRU00023"/>
    </source>
</evidence>
<comment type="subcellular location">
    <subcellularLocation>
        <location evidence="1">Membrane</location>
        <topology evidence="1">Multi-pass membrane protein</topology>
    </subcellularLocation>
</comment>
<organism evidence="10 11">
    <name type="scientific">Punica granatum</name>
    <name type="common">Pomegranate</name>
    <dbReference type="NCBI Taxonomy" id="22663"/>
    <lineage>
        <taxon>Eukaryota</taxon>
        <taxon>Viridiplantae</taxon>
        <taxon>Streptophyta</taxon>
        <taxon>Embryophyta</taxon>
        <taxon>Tracheophyta</taxon>
        <taxon>Spermatophyta</taxon>
        <taxon>Magnoliopsida</taxon>
        <taxon>eudicotyledons</taxon>
        <taxon>Gunneridae</taxon>
        <taxon>Pentapetalae</taxon>
        <taxon>rosids</taxon>
        <taxon>malvids</taxon>
        <taxon>Myrtales</taxon>
        <taxon>Lythraceae</taxon>
        <taxon>Punica</taxon>
    </lineage>
</organism>
<evidence type="ECO:0000259" key="9">
    <source>
        <dbReference type="Pfam" id="PF13962"/>
    </source>
</evidence>
<dbReference type="InterPro" id="IPR036770">
    <property type="entry name" value="Ankyrin_rpt-contain_sf"/>
</dbReference>
<feature type="transmembrane region" description="Helical" evidence="8">
    <location>
        <begin position="433"/>
        <end position="455"/>
    </location>
</feature>
<dbReference type="AlphaFoldDB" id="A0A6P8CV97"/>
<dbReference type="PANTHER" id="PTHR24186:SF37">
    <property type="entry name" value="PGG DOMAIN-CONTAINING PROTEIN"/>
    <property type="match status" value="1"/>
</dbReference>
<evidence type="ECO:0000256" key="2">
    <source>
        <dbReference type="ARBA" id="ARBA00022692"/>
    </source>
</evidence>
<feature type="repeat" description="ANK" evidence="7">
    <location>
        <begin position="61"/>
        <end position="93"/>
    </location>
</feature>
<dbReference type="GO" id="GO:0005886">
    <property type="term" value="C:plasma membrane"/>
    <property type="evidence" value="ECO:0007669"/>
    <property type="project" value="TreeGrafter"/>
</dbReference>
<sequence length="486" mass="53649">MMEKLEIAGGSSSPGFVLPGNHSTIAAALYDAAIAGSVAALDDLLKQYGKVILHRVSLTSFAETPLHLAALMGHLNFSKRLLKLRPELATEQDSEKCTPLHLAAANGHDQIVKELLKANGKASLIQDQEGRVPLHLAAMRGRIPVVQELLKSELARESVKKKVDDGDSVLHLCVKYNHLEVLKLVLGSTSDDGEVLKMTDSHGNTVLHLAVMLNQIEMVSFLHELPRVRTEDVLNPSPKNFKSLEIREILAAAGAGAGAVQVPAEARCPVPKSRKARVWHFVNSIMEYRGNWMNEQKGSLMMVSSIIATCTFQAAIAPPGGVWQNDTTMDMKGYCKNSTDSMCSAGKAVLSYYYPGEYYEFMKYNMVSFLGSLVVLFLVISGFPLSHKFCLWLLCLVMSGTVTCLGFTFFKAMWLVVPSHMTNHYDELKNGLYIVWAVTACIVGLFLLVRMCFWLKRFVPKGAWFTTLKLDRADSSGHARKPEPLC</sequence>
<keyword evidence="3" id="KW-0677">Repeat</keyword>
<evidence type="ECO:0000256" key="5">
    <source>
        <dbReference type="ARBA" id="ARBA00023043"/>
    </source>
</evidence>
<gene>
    <name evidence="11" type="primary">LOC116197482</name>
</gene>
<dbReference type="GeneID" id="116197482"/>
<reference evidence="10" key="1">
    <citation type="journal article" date="2020" name="Plant Biotechnol. J.">
        <title>The pomegranate (Punica granatum L.) draft genome dissects genetic divergence between soft- and hard-seeded cultivars.</title>
        <authorList>
            <person name="Luo X."/>
            <person name="Li H."/>
            <person name="Wu Z."/>
            <person name="Yao W."/>
            <person name="Zhao P."/>
            <person name="Cao D."/>
            <person name="Yu H."/>
            <person name="Li K."/>
            <person name="Poudel K."/>
            <person name="Zhao D."/>
            <person name="Zhang F."/>
            <person name="Xia X."/>
            <person name="Chen L."/>
            <person name="Wang Q."/>
            <person name="Jing D."/>
            <person name="Cao S."/>
        </authorList>
    </citation>
    <scope>NUCLEOTIDE SEQUENCE [LARGE SCALE GENOMIC DNA]</scope>
    <source>
        <strain evidence="10">cv. Tunisia</strain>
    </source>
</reference>
<dbReference type="Proteomes" id="UP000515151">
    <property type="component" value="Chromosome 2"/>
</dbReference>
<dbReference type="SUPFAM" id="SSF48403">
    <property type="entry name" value="Ankyrin repeat"/>
    <property type="match status" value="1"/>
</dbReference>
<feature type="domain" description="PGG" evidence="9">
    <location>
        <begin position="291"/>
        <end position="415"/>
    </location>
</feature>
<dbReference type="SMART" id="SM00248">
    <property type="entry name" value="ANK"/>
    <property type="match status" value="5"/>
</dbReference>
<dbReference type="InterPro" id="IPR002110">
    <property type="entry name" value="Ankyrin_rpt"/>
</dbReference>
<feature type="transmembrane region" description="Helical" evidence="8">
    <location>
        <begin position="390"/>
        <end position="413"/>
    </location>
</feature>
<dbReference type="InterPro" id="IPR026961">
    <property type="entry name" value="PGG_dom"/>
</dbReference>
<feature type="repeat" description="ANK" evidence="7">
    <location>
        <begin position="129"/>
        <end position="151"/>
    </location>
</feature>
<evidence type="ECO:0000313" key="10">
    <source>
        <dbReference type="Proteomes" id="UP000515151"/>
    </source>
</evidence>
<dbReference type="Pfam" id="PF12796">
    <property type="entry name" value="Ank_2"/>
    <property type="match status" value="2"/>
</dbReference>
<reference evidence="11" key="2">
    <citation type="submission" date="2025-08" db="UniProtKB">
        <authorList>
            <consortium name="RefSeq"/>
        </authorList>
    </citation>
    <scope>IDENTIFICATION</scope>
    <source>
        <tissue evidence="11">Leaf</tissue>
    </source>
</reference>
<evidence type="ECO:0000256" key="6">
    <source>
        <dbReference type="ARBA" id="ARBA00023136"/>
    </source>
</evidence>
<feature type="transmembrane region" description="Helical" evidence="8">
    <location>
        <begin position="364"/>
        <end position="383"/>
    </location>
</feature>
<keyword evidence="2 8" id="KW-0812">Transmembrane</keyword>
<dbReference type="OrthoDB" id="1585477at2759"/>
<dbReference type="Pfam" id="PF13962">
    <property type="entry name" value="PGG"/>
    <property type="match status" value="1"/>
</dbReference>
<keyword evidence="6 8" id="KW-0472">Membrane</keyword>
<keyword evidence="10" id="KW-1185">Reference proteome</keyword>
<dbReference type="RefSeq" id="XP_031383498.1">
    <property type="nucleotide sequence ID" value="XM_031527638.1"/>
</dbReference>